<dbReference type="RefSeq" id="WP_085682865.1">
    <property type="nucleotide sequence ID" value="NZ_NEDJ01000093.1"/>
</dbReference>
<sequence>MDEQSTDEYTRLVAENGLALLFTNRVRARVVAALFYASGPLPGGRIAEGAGVDRTVVHEALDGLERFGILEIDRTEGRDPDRYALDESDDLTEALRAVAELATERYHQEEIDIPSDDE</sequence>
<evidence type="ECO:0000313" key="2">
    <source>
        <dbReference type="Proteomes" id="UP000193587"/>
    </source>
</evidence>
<name>A0A1X4G863_HALEZ</name>
<dbReference type="InterPro" id="IPR036388">
    <property type="entry name" value="WH-like_DNA-bd_sf"/>
</dbReference>
<organism evidence="1 2">
    <name type="scientific">Halorubrum ezzemoulense DSM 17463</name>
    <dbReference type="NCBI Taxonomy" id="1121945"/>
    <lineage>
        <taxon>Archaea</taxon>
        <taxon>Methanobacteriati</taxon>
        <taxon>Methanobacteriota</taxon>
        <taxon>Stenosarchaea group</taxon>
        <taxon>Halobacteria</taxon>
        <taxon>Halobacteriales</taxon>
        <taxon>Haloferacaceae</taxon>
        <taxon>Halorubrum</taxon>
    </lineage>
</organism>
<dbReference type="InterPro" id="IPR036390">
    <property type="entry name" value="WH_DNA-bd_sf"/>
</dbReference>
<comment type="caution">
    <text evidence="1">The sequence shown here is derived from an EMBL/GenBank/DDBJ whole genome shotgun (WGS) entry which is preliminary data.</text>
</comment>
<gene>
    <name evidence="1" type="ORF">B9H04_16355</name>
</gene>
<dbReference type="AlphaFoldDB" id="A0A1X4G863"/>
<dbReference type="Gene3D" id="1.10.10.10">
    <property type="entry name" value="Winged helix-like DNA-binding domain superfamily/Winged helix DNA-binding domain"/>
    <property type="match status" value="1"/>
</dbReference>
<evidence type="ECO:0000313" key="1">
    <source>
        <dbReference type="EMBL" id="OSO92033.1"/>
    </source>
</evidence>
<dbReference type="EMBL" id="NEDJ01000093">
    <property type="protein sequence ID" value="OSO92033.1"/>
    <property type="molecule type" value="Genomic_DNA"/>
</dbReference>
<protein>
    <submittedName>
        <fullName evidence="1">Uncharacterized protein</fullName>
    </submittedName>
</protein>
<reference evidence="1 2" key="1">
    <citation type="submission" date="2017-04" db="EMBL/GenBank/DDBJ databases">
        <title>MLSA of the genus Halorubrum.</title>
        <authorList>
            <person name="De La Haba R."/>
            <person name="Sanchez-Porro C."/>
            <person name="Infante-Dominguez C."/>
            <person name="Ventosa A."/>
        </authorList>
    </citation>
    <scope>NUCLEOTIDE SEQUENCE [LARGE SCALE GENOMIC DNA]</scope>
    <source>
        <strain evidence="1 2">DSM 17463</strain>
    </source>
</reference>
<proteinExistence type="predicted"/>
<dbReference type="Proteomes" id="UP000193587">
    <property type="component" value="Unassembled WGS sequence"/>
</dbReference>
<dbReference type="SUPFAM" id="SSF46785">
    <property type="entry name" value="Winged helix' DNA-binding domain"/>
    <property type="match status" value="1"/>
</dbReference>
<dbReference type="STRING" id="1121945.GCA_000421805_01884"/>
<accession>A0A1X4G863</accession>